<protein>
    <submittedName>
        <fullName evidence="1">Uncharacterized protein</fullName>
    </submittedName>
</protein>
<dbReference type="AlphaFoldDB" id="A0A0E9QAU7"/>
<sequence>MELTVFSYCEFLFLQNNEYYIATVLHTVQAKSIRPSVVF</sequence>
<name>A0A0E9QAU7_ANGAN</name>
<accession>A0A0E9QAU7</accession>
<evidence type="ECO:0000313" key="1">
    <source>
        <dbReference type="EMBL" id="JAH14001.1"/>
    </source>
</evidence>
<reference evidence="1" key="2">
    <citation type="journal article" date="2015" name="Fish Shellfish Immunol.">
        <title>Early steps in the European eel (Anguilla anguilla)-Vibrio vulnificus interaction in the gills: Role of the RtxA13 toxin.</title>
        <authorList>
            <person name="Callol A."/>
            <person name="Pajuelo D."/>
            <person name="Ebbesson L."/>
            <person name="Teles M."/>
            <person name="MacKenzie S."/>
            <person name="Amaro C."/>
        </authorList>
    </citation>
    <scope>NUCLEOTIDE SEQUENCE</scope>
</reference>
<reference evidence="1" key="1">
    <citation type="submission" date="2014-11" db="EMBL/GenBank/DDBJ databases">
        <authorList>
            <person name="Amaro Gonzalez C."/>
        </authorList>
    </citation>
    <scope>NUCLEOTIDE SEQUENCE</scope>
</reference>
<dbReference type="EMBL" id="GBXM01094576">
    <property type="protein sequence ID" value="JAH14001.1"/>
    <property type="molecule type" value="Transcribed_RNA"/>
</dbReference>
<organism evidence="1">
    <name type="scientific">Anguilla anguilla</name>
    <name type="common">European freshwater eel</name>
    <name type="synonym">Muraena anguilla</name>
    <dbReference type="NCBI Taxonomy" id="7936"/>
    <lineage>
        <taxon>Eukaryota</taxon>
        <taxon>Metazoa</taxon>
        <taxon>Chordata</taxon>
        <taxon>Craniata</taxon>
        <taxon>Vertebrata</taxon>
        <taxon>Euteleostomi</taxon>
        <taxon>Actinopterygii</taxon>
        <taxon>Neopterygii</taxon>
        <taxon>Teleostei</taxon>
        <taxon>Anguilliformes</taxon>
        <taxon>Anguillidae</taxon>
        <taxon>Anguilla</taxon>
    </lineage>
</organism>
<proteinExistence type="predicted"/>